<evidence type="ECO:0000256" key="1">
    <source>
        <dbReference type="SAM" id="MobiDB-lite"/>
    </source>
</evidence>
<evidence type="ECO:0000313" key="3">
    <source>
        <dbReference type="Proteomes" id="UP001153269"/>
    </source>
</evidence>
<dbReference type="EMBL" id="CADEAL010004106">
    <property type="protein sequence ID" value="CAB1451883.1"/>
    <property type="molecule type" value="Genomic_DNA"/>
</dbReference>
<protein>
    <submittedName>
        <fullName evidence="2">Uncharacterized protein</fullName>
    </submittedName>
</protein>
<keyword evidence="3" id="KW-1185">Reference proteome</keyword>
<name>A0A9N7VMH7_PLEPL</name>
<proteinExistence type="predicted"/>
<evidence type="ECO:0000313" key="2">
    <source>
        <dbReference type="EMBL" id="CAB1451883.1"/>
    </source>
</evidence>
<feature type="compositionally biased region" description="Basic and acidic residues" evidence="1">
    <location>
        <begin position="10"/>
        <end position="29"/>
    </location>
</feature>
<dbReference type="Proteomes" id="UP001153269">
    <property type="component" value="Unassembled WGS sequence"/>
</dbReference>
<dbReference type="AlphaFoldDB" id="A0A9N7VMH7"/>
<comment type="caution">
    <text evidence="2">The sequence shown here is derived from an EMBL/GenBank/DDBJ whole genome shotgun (WGS) entry which is preliminary data.</text>
</comment>
<gene>
    <name evidence="2" type="ORF">PLEPLA_LOCUS39620</name>
</gene>
<sequence length="112" mass="12117">MRGKQITTTHHSERRAGRTGRGGEGRGGEGGEDETCLPACLLPAPHQCPVRETYTTKAEAEVSEPGMRSRPLAVSEPSAQMTRAALEHLEFHHPCSASSELCAISQFQMICL</sequence>
<feature type="region of interest" description="Disordered" evidence="1">
    <location>
        <begin position="1"/>
        <end position="34"/>
    </location>
</feature>
<reference evidence="2" key="1">
    <citation type="submission" date="2020-03" db="EMBL/GenBank/DDBJ databases">
        <authorList>
            <person name="Weist P."/>
        </authorList>
    </citation>
    <scope>NUCLEOTIDE SEQUENCE</scope>
</reference>
<accession>A0A9N7VMH7</accession>
<organism evidence="2 3">
    <name type="scientific">Pleuronectes platessa</name>
    <name type="common">European plaice</name>
    <dbReference type="NCBI Taxonomy" id="8262"/>
    <lineage>
        <taxon>Eukaryota</taxon>
        <taxon>Metazoa</taxon>
        <taxon>Chordata</taxon>
        <taxon>Craniata</taxon>
        <taxon>Vertebrata</taxon>
        <taxon>Euteleostomi</taxon>
        <taxon>Actinopterygii</taxon>
        <taxon>Neopterygii</taxon>
        <taxon>Teleostei</taxon>
        <taxon>Neoteleostei</taxon>
        <taxon>Acanthomorphata</taxon>
        <taxon>Carangaria</taxon>
        <taxon>Pleuronectiformes</taxon>
        <taxon>Pleuronectoidei</taxon>
        <taxon>Pleuronectidae</taxon>
        <taxon>Pleuronectes</taxon>
    </lineage>
</organism>